<comment type="subcellular location">
    <subcellularLocation>
        <location evidence="1">Membrane</location>
        <topology evidence="1">Single-pass membrane protein</topology>
    </subcellularLocation>
</comment>
<feature type="non-terminal residue" evidence="8">
    <location>
        <position position="1"/>
    </location>
</feature>
<dbReference type="SUPFAM" id="SSF49562">
    <property type="entry name" value="C2 domain (Calcium/lipid-binding domain, CaLB)"/>
    <property type="match status" value="2"/>
</dbReference>
<name>A0A9X8H8I4_APHAT</name>
<keyword evidence="3" id="KW-0677">Repeat</keyword>
<evidence type="ECO:0000256" key="3">
    <source>
        <dbReference type="ARBA" id="ARBA00022737"/>
    </source>
</evidence>
<dbReference type="CDD" id="cd00030">
    <property type="entry name" value="C2"/>
    <property type="match status" value="1"/>
</dbReference>
<keyword evidence="2" id="KW-0812">Transmembrane</keyword>
<dbReference type="Proteomes" id="UP000275652">
    <property type="component" value="Unassembled WGS sequence"/>
</dbReference>
<evidence type="ECO:0000313" key="9">
    <source>
        <dbReference type="Proteomes" id="UP000275652"/>
    </source>
</evidence>
<dbReference type="SMART" id="SM00239">
    <property type="entry name" value="C2"/>
    <property type="match status" value="1"/>
</dbReference>
<keyword evidence="4" id="KW-1133">Transmembrane helix</keyword>
<sequence>APDVFVYLVHGAVGPVASNICYARYKAADLINTTGELPPVKWVSLVEDDVLDNLADATYTGNVLLRLALEPTAATGRTDAAWKDLPNAKSPSASYALLVHLFQARGLPAADANGLIDPFVAVTCSGVGLKSSTKVKTRDPMYYETLVFDINIPTIYVVTLDVTIIASSDYTAGYAVPKPTWYNLSYEEGKGGEGQLLVSCTLVAKDFPDQVIDPPTSIKPKMQEKFLEIICLGLRDLSPIGFMPLHMPFLQFDIGEVSSSNRPKKTGGSSKPTPANPNFLERILIPIQLPEDAQFAPRLNLSVFDTLLGGFHKPLLGTCSIDLTTKLPFSNGVENPVYVAPGESTKYNVGNPHVDGPLVPKPAPSSSSLTCGDDGTGLPPLMRRDSSAVPEIGPDDDETPKYMNHRKVMRGSIEEDLQTTPFEVYEIFRGQKYGRAAFTYRAVGKFKGLIRVINSRSEPPLFDLQELLNPQPYVIRALTIECFDYDMFALSADCGDDFIGATTIDLEDRWFDDRWRTLGHLSEGTFRPVETRQLYTPSSVITQGSLRLWLDILTPVEATASPAVDISLPPIETFEVRVVIYKAKDVVPGDELSELSDLFVKCWMQSNNDKAQHTDIHWRAKNGKASFNWRMK</sequence>
<dbReference type="PANTHER" id="PTHR12546">
    <property type="entry name" value="FER-1-LIKE"/>
    <property type="match status" value="1"/>
</dbReference>
<comment type="caution">
    <text evidence="8">The sequence shown here is derived from an EMBL/GenBank/DDBJ whole genome shotgun (WGS) entry which is preliminary data.</text>
</comment>
<dbReference type="GO" id="GO:0007009">
    <property type="term" value="P:plasma membrane organization"/>
    <property type="evidence" value="ECO:0007669"/>
    <property type="project" value="TreeGrafter"/>
</dbReference>
<dbReference type="InterPro" id="IPR035892">
    <property type="entry name" value="C2_domain_sf"/>
</dbReference>
<dbReference type="Pfam" id="PF00168">
    <property type="entry name" value="C2"/>
    <property type="match status" value="3"/>
</dbReference>
<evidence type="ECO:0000256" key="1">
    <source>
        <dbReference type="ARBA" id="ARBA00004167"/>
    </source>
</evidence>
<dbReference type="EMBL" id="QUTI01028649">
    <property type="protein sequence ID" value="RLO04553.1"/>
    <property type="molecule type" value="Genomic_DNA"/>
</dbReference>
<dbReference type="PROSITE" id="PS50004">
    <property type="entry name" value="C2"/>
    <property type="match status" value="2"/>
</dbReference>
<dbReference type="InterPro" id="IPR000008">
    <property type="entry name" value="C2_dom"/>
</dbReference>
<evidence type="ECO:0000256" key="5">
    <source>
        <dbReference type="ARBA" id="ARBA00023136"/>
    </source>
</evidence>
<reference evidence="8 9" key="1">
    <citation type="journal article" date="2018" name="J. Invertebr. Pathol.">
        <title>New genotyping method for the causative agent of crayfish plague (Aphanomyces astaci) based on whole genome data.</title>
        <authorList>
            <person name="Minardi D."/>
            <person name="Studholme D.J."/>
            <person name="van der Giezen M."/>
            <person name="Pretto T."/>
            <person name="Oidtmann B."/>
        </authorList>
    </citation>
    <scope>NUCLEOTIDE SEQUENCE [LARGE SCALE GENOMIC DNA]</scope>
    <source>
        <strain evidence="8 9">KB13</strain>
    </source>
</reference>
<evidence type="ECO:0000256" key="4">
    <source>
        <dbReference type="ARBA" id="ARBA00022989"/>
    </source>
</evidence>
<evidence type="ECO:0000313" key="8">
    <source>
        <dbReference type="EMBL" id="RLO04553.1"/>
    </source>
</evidence>
<dbReference type="AlphaFoldDB" id="A0A9X8H8I4"/>
<gene>
    <name evidence="8" type="ORF">DYB28_006806</name>
</gene>
<dbReference type="PANTHER" id="PTHR12546:SF33">
    <property type="entry name" value="SPERM VESICLE FUSION PROTEIN FER-1"/>
    <property type="match status" value="1"/>
</dbReference>
<accession>A0A9X8H8I4</accession>
<feature type="domain" description="C2" evidence="7">
    <location>
        <begin position="77"/>
        <end position="197"/>
    </location>
</feature>
<proteinExistence type="predicted"/>
<protein>
    <recommendedName>
        <fullName evidence="7">C2 domain-containing protein</fullName>
    </recommendedName>
</protein>
<dbReference type="InterPro" id="IPR037721">
    <property type="entry name" value="Ferlin"/>
</dbReference>
<feature type="non-terminal residue" evidence="8">
    <location>
        <position position="632"/>
    </location>
</feature>
<feature type="region of interest" description="Disordered" evidence="6">
    <location>
        <begin position="378"/>
        <end position="402"/>
    </location>
</feature>
<evidence type="ECO:0000259" key="7">
    <source>
        <dbReference type="PROSITE" id="PS50004"/>
    </source>
</evidence>
<dbReference type="GO" id="GO:0016020">
    <property type="term" value="C:membrane"/>
    <property type="evidence" value="ECO:0007669"/>
    <property type="project" value="UniProtKB-SubCell"/>
</dbReference>
<feature type="domain" description="C2" evidence="7">
    <location>
        <begin position="208"/>
        <end position="337"/>
    </location>
</feature>
<keyword evidence="5" id="KW-0472">Membrane</keyword>
<dbReference type="Gene3D" id="2.60.40.150">
    <property type="entry name" value="C2 domain"/>
    <property type="match status" value="1"/>
</dbReference>
<organism evidence="8 9">
    <name type="scientific">Aphanomyces astaci</name>
    <name type="common">Crayfish plague agent</name>
    <dbReference type="NCBI Taxonomy" id="112090"/>
    <lineage>
        <taxon>Eukaryota</taxon>
        <taxon>Sar</taxon>
        <taxon>Stramenopiles</taxon>
        <taxon>Oomycota</taxon>
        <taxon>Saprolegniomycetes</taxon>
        <taxon>Saprolegniales</taxon>
        <taxon>Verrucalvaceae</taxon>
        <taxon>Aphanomyces</taxon>
    </lineage>
</organism>
<evidence type="ECO:0000256" key="2">
    <source>
        <dbReference type="ARBA" id="ARBA00022692"/>
    </source>
</evidence>
<evidence type="ECO:0000256" key="6">
    <source>
        <dbReference type="SAM" id="MobiDB-lite"/>
    </source>
</evidence>